<evidence type="ECO:0000259" key="2">
    <source>
        <dbReference type="Pfam" id="PF07731"/>
    </source>
</evidence>
<evidence type="ECO:0000256" key="1">
    <source>
        <dbReference type="ARBA" id="ARBA00010609"/>
    </source>
</evidence>
<dbReference type="AlphaFoldDB" id="A0A2K3K2Q2"/>
<reference evidence="3 4" key="1">
    <citation type="journal article" date="2014" name="Am. J. Bot.">
        <title>Genome assembly and annotation for red clover (Trifolium pratense; Fabaceae).</title>
        <authorList>
            <person name="Istvanek J."/>
            <person name="Jaros M."/>
            <person name="Krenek A."/>
            <person name="Repkova J."/>
        </authorList>
    </citation>
    <scope>NUCLEOTIDE SEQUENCE [LARGE SCALE GENOMIC DNA]</scope>
    <source>
        <strain evidence="4">cv. Tatra</strain>
        <tissue evidence="3">Young leaves</tissue>
    </source>
</reference>
<accession>A0A2K3K2Q2</accession>
<dbReference type="EMBL" id="ASHM01137363">
    <property type="protein sequence ID" value="PNX60575.1"/>
    <property type="molecule type" value="Genomic_DNA"/>
</dbReference>
<comment type="caution">
    <text evidence="3">The sequence shown here is derived from an EMBL/GenBank/DDBJ whole genome shotgun (WGS) entry which is preliminary data.</text>
</comment>
<feature type="domain" description="Plastocyanin-like" evidence="2">
    <location>
        <begin position="19"/>
        <end position="89"/>
    </location>
</feature>
<dbReference type="Gene3D" id="2.60.40.420">
    <property type="entry name" value="Cupredoxins - blue copper proteins"/>
    <property type="match status" value="1"/>
</dbReference>
<dbReference type="InterPro" id="IPR011706">
    <property type="entry name" value="Cu-oxidase_C"/>
</dbReference>
<evidence type="ECO:0000313" key="3">
    <source>
        <dbReference type="EMBL" id="PNX60575.1"/>
    </source>
</evidence>
<evidence type="ECO:0000313" key="4">
    <source>
        <dbReference type="Proteomes" id="UP000236291"/>
    </source>
</evidence>
<organism evidence="3 4">
    <name type="scientific">Trifolium pratense</name>
    <name type="common">Red clover</name>
    <dbReference type="NCBI Taxonomy" id="57577"/>
    <lineage>
        <taxon>Eukaryota</taxon>
        <taxon>Viridiplantae</taxon>
        <taxon>Streptophyta</taxon>
        <taxon>Embryophyta</taxon>
        <taxon>Tracheophyta</taxon>
        <taxon>Spermatophyta</taxon>
        <taxon>Magnoliopsida</taxon>
        <taxon>eudicotyledons</taxon>
        <taxon>Gunneridae</taxon>
        <taxon>Pentapetalae</taxon>
        <taxon>rosids</taxon>
        <taxon>fabids</taxon>
        <taxon>Fabales</taxon>
        <taxon>Fabaceae</taxon>
        <taxon>Papilionoideae</taxon>
        <taxon>50 kb inversion clade</taxon>
        <taxon>NPAAA clade</taxon>
        <taxon>Hologalegina</taxon>
        <taxon>IRL clade</taxon>
        <taxon>Trifolieae</taxon>
        <taxon>Trifolium</taxon>
    </lineage>
</organism>
<protein>
    <submittedName>
        <fullName evidence="3">L-ascorbate oxidase</fullName>
    </submittedName>
</protein>
<proteinExistence type="inferred from homology"/>
<dbReference type="SUPFAM" id="SSF49503">
    <property type="entry name" value="Cupredoxins"/>
    <property type="match status" value="1"/>
</dbReference>
<dbReference type="Proteomes" id="UP000236291">
    <property type="component" value="Unassembled WGS sequence"/>
</dbReference>
<dbReference type="GO" id="GO:0016491">
    <property type="term" value="F:oxidoreductase activity"/>
    <property type="evidence" value="ECO:0007669"/>
    <property type="project" value="InterPro"/>
</dbReference>
<dbReference type="STRING" id="57577.A0A2K3K2Q2"/>
<dbReference type="GO" id="GO:0005507">
    <property type="term" value="F:copper ion binding"/>
    <property type="evidence" value="ECO:0007669"/>
    <property type="project" value="InterPro"/>
</dbReference>
<gene>
    <name evidence="3" type="ORF">L195_g060250</name>
</gene>
<name>A0A2K3K2Q2_TRIPR</name>
<sequence>MNGKLRYAVNGISHINPSTPLKLADWFNIPGIFDLNTIKDVPSFSGNSAKLGTSVIGFTLHDFTEIIFQNNENTIQSWHMDGSSFYVVG</sequence>
<comment type="similarity">
    <text evidence="1">Belongs to the multicopper oxidase family.</text>
</comment>
<reference evidence="3 4" key="2">
    <citation type="journal article" date="2017" name="Front. Plant Sci.">
        <title>Gene Classification and Mining of Molecular Markers Useful in Red Clover (Trifolium pratense) Breeding.</title>
        <authorList>
            <person name="Istvanek J."/>
            <person name="Dluhosova J."/>
            <person name="Dluhos P."/>
            <person name="Patkova L."/>
            <person name="Nedelnik J."/>
            <person name="Repkova J."/>
        </authorList>
    </citation>
    <scope>NUCLEOTIDE SEQUENCE [LARGE SCALE GENOMIC DNA]</scope>
    <source>
        <strain evidence="4">cv. Tatra</strain>
        <tissue evidence="3">Young leaves</tissue>
    </source>
</reference>
<dbReference type="InterPro" id="IPR008972">
    <property type="entry name" value="Cupredoxin"/>
</dbReference>
<dbReference type="Pfam" id="PF07731">
    <property type="entry name" value="Cu-oxidase_2"/>
    <property type="match status" value="1"/>
</dbReference>
<feature type="non-terminal residue" evidence="3">
    <location>
        <position position="89"/>
    </location>
</feature>